<gene>
    <name evidence="10" type="ORF">IWQ60_006961</name>
</gene>
<feature type="region of interest" description="Disordered" evidence="8">
    <location>
        <begin position="202"/>
        <end position="241"/>
    </location>
</feature>
<dbReference type="InterPro" id="IPR019194">
    <property type="entry name" value="Tscrpt_elong_fac_Eaf_N"/>
</dbReference>
<feature type="compositionally biased region" description="Acidic residues" evidence="8">
    <location>
        <begin position="501"/>
        <end position="513"/>
    </location>
</feature>
<dbReference type="PANTHER" id="PTHR15970:SF2">
    <property type="entry name" value="ELL-ASSOCIATED FACTOR EAF"/>
    <property type="match status" value="1"/>
</dbReference>
<accession>A0A9W8A115</accession>
<keyword evidence="6" id="KW-0804">Transcription</keyword>
<evidence type="ECO:0000256" key="4">
    <source>
        <dbReference type="ARBA" id="ARBA00023015"/>
    </source>
</evidence>
<keyword evidence="4" id="KW-0805">Transcription regulation</keyword>
<dbReference type="Proteomes" id="UP001150569">
    <property type="component" value="Unassembled WGS sequence"/>
</dbReference>
<feature type="compositionally biased region" description="Low complexity" evidence="8">
    <location>
        <begin position="421"/>
        <end position="449"/>
    </location>
</feature>
<dbReference type="AlphaFoldDB" id="A0A9W8A115"/>
<proteinExistence type="inferred from homology"/>
<feature type="region of interest" description="Disordered" evidence="8">
    <location>
        <begin position="127"/>
        <end position="152"/>
    </location>
</feature>
<comment type="similarity">
    <text evidence="2">Belongs to the EAF family.</text>
</comment>
<keyword evidence="3" id="KW-0597">Phosphoprotein</keyword>
<evidence type="ECO:0000256" key="2">
    <source>
        <dbReference type="ARBA" id="ARBA00007798"/>
    </source>
</evidence>
<dbReference type="GO" id="GO:0006368">
    <property type="term" value="P:transcription elongation by RNA polymerase II"/>
    <property type="evidence" value="ECO:0007669"/>
    <property type="project" value="InterPro"/>
</dbReference>
<evidence type="ECO:0000256" key="7">
    <source>
        <dbReference type="ARBA" id="ARBA00023242"/>
    </source>
</evidence>
<name>A0A9W8A115_9FUNG</name>
<reference evidence="10" key="1">
    <citation type="submission" date="2022-07" db="EMBL/GenBank/DDBJ databases">
        <title>Phylogenomic reconstructions and comparative analyses of Kickxellomycotina fungi.</title>
        <authorList>
            <person name="Reynolds N.K."/>
            <person name="Stajich J.E."/>
            <person name="Barry K."/>
            <person name="Grigoriev I.V."/>
            <person name="Crous P."/>
            <person name="Smith M.E."/>
        </authorList>
    </citation>
    <scope>NUCLEOTIDE SEQUENCE</scope>
    <source>
        <strain evidence="10">RSA 861</strain>
    </source>
</reference>
<feature type="compositionally biased region" description="Acidic residues" evidence="8">
    <location>
        <begin position="356"/>
        <end position="377"/>
    </location>
</feature>
<dbReference type="EMBL" id="JANBPT010000439">
    <property type="protein sequence ID" value="KAJ1920599.1"/>
    <property type="molecule type" value="Genomic_DNA"/>
</dbReference>
<dbReference type="PANTHER" id="PTHR15970">
    <property type="entry name" value="ELL-ASSOCIATED FACTOR EAF"/>
    <property type="match status" value="1"/>
</dbReference>
<feature type="domain" description="Transcription elongation factor Eaf N-terminal" evidence="9">
    <location>
        <begin position="17"/>
        <end position="120"/>
    </location>
</feature>
<evidence type="ECO:0000313" key="10">
    <source>
        <dbReference type="EMBL" id="KAJ1920599.1"/>
    </source>
</evidence>
<dbReference type="InterPro" id="IPR027093">
    <property type="entry name" value="EAF_fam"/>
</dbReference>
<organism evidence="10 11">
    <name type="scientific">Tieghemiomyces parasiticus</name>
    <dbReference type="NCBI Taxonomy" id="78921"/>
    <lineage>
        <taxon>Eukaryota</taxon>
        <taxon>Fungi</taxon>
        <taxon>Fungi incertae sedis</taxon>
        <taxon>Zoopagomycota</taxon>
        <taxon>Kickxellomycotina</taxon>
        <taxon>Dimargaritomycetes</taxon>
        <taxon>Dimargaritales</taxon>
        <taxon>Dimargaritaceae</taxon>
        <taxon>Tieghemiomyces</taxon>
    </lineage>
</organism>
<feature type="compositionally biased region" description="Polar residues" evidence="8">
    <location>
        <begin position="136"/>
        <end position="145"/>
    </location>
</feature>
<feature type="region of interest" description="Disordered" evidence="8">
    <location>
        <begin position="269"/>
        <end position="577"/>
    </location>
</feature>
<feature type="compositionally biased region" description="Pro residues" evidence="8">
    <location>
        <begin position="386"/>
        <end position="398"/>
    </location>
</feature>
<keyword evidence="11" id="KW-1185">Reference proteome</keyword>
<comment type="caution">
    <text evidence="10">The sequence shown here is derived from an EMBL/GenBank/DDBJ whole genome shotgun (WGS) entry which is preliminary data.</text>
</comment>
<evidence type="ECO:0000256" key="5">
    <source>
        <dbReference type="ARBA" id="ARBA00023159"/>
    </source>
</evidence>
<feature type="region of interest" description="Disordered" evidence="8">
    <location>
        <begin position="162"/>
        <end position="181"/>
    </location>
</feature>
<dbReference type="GO" id="GO:0003711">
    <property type="term" value="F:transcription elongation factor activity"/>
    <property type="evidence" value="ECO:0007669"/>
    <property type="project" value="TreeGrafter"/>
</dbReference>
<evidence type="ECO:0000256" key="6">
    <source>
        <dbReference type="ARBA" id="ARBA00023163"/>
    </source>
</evidence>
<feature type="compositionally biased region" description="Low complexity" evidence="8">
    <location>
        <begin position="208"/>
        <end position="224"/>
    </location>
</feature>
<dbReference type="Pfam" id="PF09816">
    <property type="entry name" value="EAF"/>
    <property type="match status" value="1"/>
</dbReference>
<feature type="compositionally biased region" description="Low complexity" evidence="8">
    <location>
        <begin position="269"/>
        <end position="279"/>
    </location>
</feature>
<sequence>MAHARSAAPDLDSDEAYPVHFGDTFRVPEDGEDTLADVPSFHALRYNFMPDSHALSDPGELVLNRRGQYNATFTAPETNEPHFYEASEHLAKDIECLLVFDEVTQTFTIEQLDSALKLMKVPKLTAEPATEPLTDPRSQLTSTPGFTPPETHGIVDVALATPSPEATSGTEGRPTPPSLAAMSVPSPAAVLTPVSELVLPKATPPARPAASPLALPATTTKSSVPSPPPVPAKTPRAAPRLANPATPVVGAMAVTPTVTAAVVTPPSPALSLALPRATPKPTKMNRRPISTATSSQAPWALPQPTTPQQALVPVSTPAAKPKPKARAKPKPKPASPKPVDEADLNIEEQLGKDLDDLLNDDLDEIQGASDEEFEEVEVAAAIAMPPKAPPVYQPPPQPVIQALPAVPTRPLAPSHARRRAGSSSGSSSGSGSSTSSSGSSDSGSSSSGSDSDDSRGRNQPPRRQAPQSQHAPPRGPPAPLSQPPPMRAVEPESDPFLNLDAELDATLDSSDDDVATRPETARGVGGPPLGGLPSTPADGGPSANGPISLSQYLGLGTGMAAPGPRRDEGDTSSSDEG</sequence>
<keyword evidence="7" id="KW-0539">Nucleus</keyword>
<protein>
    <recommendedName>
        <fullName evidence="9">Transcription elongation factor Eaf N-terminal domain-containing protein</fullName>
    </recommendedName>
</protein>
<dbReference type="OrthoDB" id="125903at2759"/>
<keyword evidence="5" id="KW-0010">Activator</keyword>
<dbReference type="GO" id="GO:0032783">
    <property type="term" value="C:super elongation complex"/>
    <property type="evidence" value="ECO:0007669"/>
    <property type="project" value="InterPro"/>
</dbReference>
<feature type="compositionally biased region" description="Basic residues" evidence="8">
    <location>
        <begin position="321"/>
        <end position="331"/>
    </location>
</feature>
<evidence type="ECO:0000256" key="8">
    <source>
        <dbReference type="SAM" id="MobiDB-lite"/>
    </source>
</evidence>
<evidence type="ECO:0000313" key="11">
    <source>
        <dbReference type="Proteomes" id="UP001150569"/>
    </source>
</evidence>
<feature type="compositionally biased region" description="Polar residues" evidence="8">
    <location>
        <begin position="288"/>
        <end position="297"/>
    </location>
</feature>
<evidence type="ECO:0000256" key="1">
    <source>
        <dbReference type="ARBA" id="ARBA00004123"/>
    </source>
</evidence>
<evidence type="ECO:0000259" key="9">
    <source>
        <dbReference type="Pfam" id="PF09816"/>
    </source>
</evidence>
<evidence type="ECO:0000256" key="3">
    <source>
        <dbReference type="ARBA" id="ARBA00022553"/>
    </source>
</evidence>
<feature type="compositionally biased region" description="Pro residues" evidence="8">
    <location>
        <begin position="473"/>
        <end position="486"/>
    </location>
</feature>
<comment type="subcellular location">
    <subcellularLocation>
        <location evidence="1">Nucleus</location>
    </subcellularLocation>
</comment>